<dbReference type="EMBL" id="BGZK01001756">
    <property type="protein sequence ID" value="GBP85735.1"/>
    <property type="molecule type" value="Genomic_DNA"/>
</dbReference>
<dbReference type="PANTHER" id="PTHR15398">
    <property type="entry name" value="BROMODOMAIN-CONTAINING PROTEIN 8"/>
    <property type="match status" value="1"/>
</dbReference>
<dbReference type="InterPro" id="IPR036397">
    <property type="entry name" value="RNaseH_sf"/>
</dbReference>
<feature type="compositionally biased region" description="Basic residues" evidence="3">
    <location>
        <begin position="867"/>
        <end position="876"/>
    </location>
</feature>
<feature type="region of interest" description="Disordered" evidence="3">
    <location>
        <begin position="367"/>
        <end position="395"/>
    </location>
</feature>
<evidence type="ECO:0000256" key="2">
    <source>
        <dbReference type="PROSITE-ProRule" id="PRU00035"/>
    </source>
</evidence>
<feature type="compositionally biased region" description="Polar residues" evidence="3">
    <location>
        <begin position="660"/>
        <end position="674"/>
    </location>
</feature>
<evidence type="ECO:0000259" key="4">
    <source>
        <dbReference type="PROSITE" id="PS50014"/>
    </source>
</evidence>
<dbReference type="PRINTS" id="PR00503">
    <property type="entry name" value="BROMODOMAIN"/>
</dbReference>
<evidence type="ECO:0000256" key="1">
    <source>
        <dbReference type="ARBA" id="ARBA00023117"/>
    </source>
</evidence>
<dbReference type="STRING" id="151549.A0A4C1ZGT1"/>
<dbReference type="InterPro" id="IPR037966">
    <property type="entry name" value="Brd8_Bromo_dom"/>
</dbReference>
<dbReference type="PANTHER" id="PTHR15398:SF4">
    <property type="entry name" value="BROMODOMAIN-CONTAINING PROTEIN 8 ISOFORM X1"/>
    <property type="match status" value="1"/>
</dbReference>
<sequence>MAGRKGDLVLGAPAQSLLHCFPDGEMVALQRAIRRVKNGKDGLVNIFSDSRSSLEVLTGSKTYHPLAHEARRDISGIVAEGGAVRLFWVRARAGIVGSERADELARWAALTKKTAADYDRFPLSYAKKVIRAANLEEWQQRYVERSTDSLGFSQYLFRFKLRDSPYCICDPAKSQDVLHVLGDFDKFLRERAALEAGIGVRISKWHFPEFLEDSPERLRFPSSRQNGRGVSFNVAAKSAEVSFKCIVNCGSFLVLNYNCAAQYGALLEHVETPKRKKRSSEGAVETPQESILKRLTQERIIEIQKNVSELTQHYQVLKMEVSEIRDPATSEERLRELWAEIENAKRLREREQARRIAWLREREERRARAQRPWRAEASSAPTTPTTAVPPSSPLLTSLLQSSPVVTTPQHISHPANIVDTLSPSAGAPTLSMLLEKGSAPSVVATTSAAGAANEHAAIEHIKSQLVQIERQYNATASACASPSTVPIVSTPVVPEATQLVPTAQTTDKIDIDDIEINAEDVYAFSDIDFVIAPVSSMHKNLPKSQDKPIVKKEDEPSLETPVGILPEQPAIMNMIEESESETSNAATETPPANERAPEIKISFPEVKFPTPEIKVIQPEDQKIKEESTREVETSRTRPEPQKESAQDKPLPSPVLIDHPPSTSDTVEPVSQGQAQAEDVIQLKEEDVSHIPLPPDPPQVESGPERRDAEASVSDEPVSEVTAKDPVVTEENNGGEEVVSPEKISGATQEETVEKKDTAEDDGAHVKKEIVEDQPAPSLPTIDTREQTGNESQDCTADGVVKDTPKDEVEAEAAPAAVVTATAAGPGAGDAEASAIKEEKETEDVHTETDDDTPMELIREEEKDGKKKRDYSRKKKPDSRTCSGSESAAEASAPESPAAGAHPPSDAEREHRLWKKSVMLVYNRLCAHKYASLFLRPITDEQAPGYSAAVRRPMDLGTIKRNIDSGVIRTTAEFQRDVLLMLSNALMYNSSDHRVYHMAVEMHQEVGGAFDVSRREPARKVLVPRNLRTCRDRWENLEMRKCYSMPSDGVFSSALS</sequence>
<keyword evidence="1 2" id="KW-0103">Bromodomain</keyword>
<dbReference type="InterPro" id="IPR001487">
    <property type="entry name" value="Bromodomain"/>
</dbReference>
<dbReference type="InterPro" id="IPR036427">
    <property type="entry name" value="Bromodomain-like_sf"/>
</dbReference>
<feature type="compositionally biased region" description="Basic and acidic residues" evidence="3">
    <location>
        <begin position="751"/>
        <end position="770"/>
    </location>
</feature>
<organism evidence="5 6">
    <name type="scientific">Eumeta variegata</name>
    <name type="common">Bagworm moth</name>
    <name type="synonym">Eumeta japonica</name>
    <dbReference type="NCBI Taxonomy" id="151549"/>
    <lineage>
        <taxon>Eukaryota</taxon>
        <taxon>Metazoa</taxon>
        <taxon>Ecdysozoa</taxon>
        <taxon>Arthropoda</taxon>
        <taxon>Hexapoda</taxon>
        <taxon>Insecta</taxon>
        <taxon>Pterygota</taxon>
        <taxon>Neoptera</taxon>
        <taxon>Endopterygota</taxon>
        <taxon>Lepidoptera</taxon>
        <taxon>Glossata</taxon>
        <taxon>Ditrysia</taxon>
        <taxon>Tineoidea</taxon>
        <taxon>Psychidae</taxon>
        <taxon>Oiketicinae</taxon>
        <taxon>Eumeta</taxon>
    </lineage>
</organism>
<proteinExistence type="predicted"/>
<feature type="region of interest" description="Disordered" evidence="3">
    <location>
        <begin position="540"/>
        <end position="562"/>
    </location>
</feature>
<gene>
    <name evidence="5" type="primary">BRD8</name>
    <name evidence="5" type="ORF">EVAR_62534_1</name>
</gene>
<dbReference type="Gene3D" id="3.30.420.10">
    <property type="entry name" value="Ribonuclease H-like superfamily/Ribonuclease H"/>
    <property type="match status" value="1"/>
</dbReference>
<protein>
    <submittedName>
        <fullName evidence="5">Bromodomain-containing protein 8</fullName>
    </submittedName>
</protein>
<feature type="compositionally biased region" description="Basic and acidic residues" evidence="3">
    <location>
        <begin position="617"/>
        <end position="646"/>
    </location>
</feature>
<dbReference type="InterPro" id="IPR012337">
    <property type="entry name" value="RNaseH-like_sf"/>
</dbReference>
<dbReference type="Proteomes" id="UP000299102">
    <property type="component" value="Unassembled WGS sequence"/>
</dbReference>
<dbReference type="PROSITE" id="PS50014">
    <property type="entry name" value="BROMODOMAIN_2"/>
    <property type="match status" value="1"/>
</dbReference>
<accession>A0A4C1ZGT1</accession>
<evidence type="ECO:0000313" key="6">
    <source>
        <dbReference type="Proteomes" id="UP000299102"/>
    </source>
</evidence>
<feature type="compositionally biased region" description="Low complexity" evidence="3">
    <location>
        <begin position="370"/>
        <end position="395"/>
    </location>
</feature>
<dbReference type="OrthoDB" id="1742084at2759"/>
<feature type="compositionally biased region" description="Basic and acidic residues" evidence="3">
    <location>
        <begin position="544"/>
        <end position="555"/>
    </location>
</feature>
<keyword evidence="6" id="KW-1185">Reference proteome</keyword>
<dbReference type="GO" id="GO:0003676">
    <property type="term" value="F:nucleic acid binding"/>
    <property type="evidence" value="ECO:0007669"/>
    <property type="project" value="InterPro"/>
</dbReference>
<dbReference type="SMART" id="SM00297">
    <property type="entry name" value="BROMO"/>
    <property type="match status" value="1"/>
</dbReference>
<feature type="compositionally biased region" description="Low complexity" evidence="3">
    <location>
        <begin position="882"/>
        <end position="903"/>
    </location>
</feature>
<reference evidence="5 6" key="1">
    <citation type="journal article" date="2019" name="Commun. Biol.">
        <title>The bagworm genome reveals a unique fibroin gene that provides high tensile strength.</title>
        <authorList>
            <person name="Kono N."/>
            <person name="Nakamura H."/>
            <person name="Ohtoshi R."/>
            <person name="Tomita M."/>
            <person name="Numata K."/>
            <person name="Arakawa K."/>
        </authorList>
    </citation>
    <scope>NUCLEOTIDE SEQUENCE [LARGE SCALE GENOMIC DNA]</scope>
</reference>
<name>A0A4C1ZGT1_EUMVA</name>
<dbReference type="SUPFAM" id="SSF47370">
    <property type="entry name" value="Bromodomain"/>
    <property type="match status" value="1"/>
</dbReference>
<dbReference type="AlphaFoldDB" id="A0A4C1ZGT1"/>
<evidence type="ECO:0000256" key="3">
    <source>
        <dbReference type="SAM" id="MobiDB-lite"/>
    </source>
</evidence>
<feature type="region of interest" description="Disordered" evidence="3">
    <location>
        <begin position="577"/>
        <end position="909"/>
    </location>
</feature>
<feature type="compositionally biased region" description="Basic and acidic residues" evidence="3">
    <location>
        <begin position="856"/>
        <end position="866"/>
    </location>
</feature>
<feature type="compositionally biased region" description="Low complexity" evidence="3">
    <location>
        <begin position="728"/>
        <end position="737"/>
    </location>
</feature>
<dbReference type="Gene3D" id="1.20.920.10">
    <property type="entry name" value="Bromodomain-like"/>
    <property type="match status" value="1"/>
</dbReference>
<feature type="compositionally biased region" description="Basic and acidic residues" evidence="3">
    <location>
        <begin position="834"/>
        <end position="847"/>
    </location>
</feature>
<dbReference type="GO" id="GO:0035267">
    <property type="term" value="C:NuA4 histone acetyltransferase complex"/>
    <property type="evidence" value="ECO:0007669"/>
    <property type="project" value="TreeGrafter"/>
</dbReference>
<dbReference type="Pfam" id="PF00439">
    <property type="entry name" value="Bromodomain"/>
    <property type="match status" value="1"/>
</dbReference>
<comment type="caution">
    <text evidence="5">The sequence shown here is derived from an EMBL/GenBank/DDBJ whole genome shotgun (WGS) entry which is preliminary data.</text>
</comment>
<feature type="compositionally biased region" description="Low complexity" evidence="3">
    <location>
        <begin position="811"/>
        <end position="832"/>
    </location>
</feature>
<evidence type="ECO:0000313" key="5">
    <source>
        <dbReference type="EMBL" id="GBP85735.1"/>
    </source>
</evidence>
<feature type="domain" description="Bromo" evidence="4">
    <location>
        <begin position="925"/>
        <end position="995"/>
    </location>
</feature>
<dbReference type="SUPFAM" id="SSF53098">
    <property type="entry name" value="Ribonuclease H-like"/>
    <property type="match status" value="1"/>
</dbReference>
<dbReference type="CDD" id="cd05507">
    <property type="entry name" value="Bromo_brd8_like"/>
    <property type="match status" value="1"/>
</dbReference>